<organism evidence="1 2">
    <name type="scientific">Arachis hypogaea</name>
    <name type="common">Peanut</name>
    <dbReference type="NCBI Taxonomy" id="3818"/>
    <lineage>
        <taxon>Eukaryota</taxon>
        <taxon>Viridiplantae</taxon>
        <taxon>Streptophyta</taxon>
        <taxon>Embryophyta</taxon>
        <taxon>Tracheophyta</taxon>
        <taxon>Spermatophyta</taxon>
        <taxon>Magnoliopsida</taxon>
        <taxon>eudicotyledons</taxon>
        <taxon>Gunneridae</taxon>
        <taxon>Pentapetalae</taxon>
        <taxon>rosids</taxon>
        <taxon>fabids</taxon>
        <taxon>Fabales</taxon>
        <taxon>Fabaceae</taxon>
        <taxon>Papilionoideae</taxon>
        <taxon>50 kb inversion clade</taxon>
        <taxon>dalbergioids sensu lato</taxon>
        <taxon>Dalbergieae</taxon>
        <taxon>Pterocarpus clade</taxon>
        <taxon>Arachis</taxon>
    </lineage>
</organism>
<evidence type="ECO:0008006" key="3">
    <source>
        <dbReference type="Google" id="ProtNLM"/>
    </source>
</evidence>
<comment type="caution">
    <text evidence="1">The sequence shown here is derived from an EMBL/GenBank/DDBJ whole genome shotgun (WGS) entry which is preliminary data.</text>
</comment>
<dbReference type="EMBL" id="SDMP01000002">
    <property type="protein sequence ID" value="RYR73197.1"/>
    <property type="molecule type" value="Genomic_DNA"/>
</dbReference>
<dbReference type="Proteomes" id="UP000289738">
    <property type="component" value="Chromosome A02"/>
</dbReference>
<evidence type="ECO:0000313" key="1">
    <source>
        <dbReference type="EMBL" id="RYR73197.1"/>
    </source>
</evidence>
<dbReference type="AlphaFoldDB" id="A0A445ECQ0"/>
<accession>A0A445ECQ0</accession>
<reference evidence="1 2" key="1">
    <citation type="submission" date="2019-01" db="EMBL/GenBank/DDBJ databases">
        <title>Sequencing of cultivated peanut Arachis hypogaea provides insights into genome evolution and oil improvement.</title>
        <authorList>
            <person name="Chen X."/>
        </authorList>
    </citation>
    <scope>NUCLEOTIDE SEQUENCE [LARGE SCALE GENOMIC DNA]</scope>
    <source>
        <strain evidence="2">cv. Fuhuasheng</strain>
        <tissue evidence="1">Leaves</tissue>
    </source>
</reference>
<protein>
    <recommendedName>
        <fullName evidence="3">Transposase MuDR plant domain-containing protein</fullName>
    </recommendedName>
</protein>
<keyword evidence="2" id="KW-1185">Reference proteome</keyword>
<sequence length="299" mass="34189">MTFVELQNSLCQSIENDILRRVQHPKIELYVEFKNIEADMIQHYSNMKDDRDEVYKGMNSDNEDDFEATYEAVEEDKDGDVGSEVVVKNIVVSPTVSQLMDVSPFIHSLDLDAMHPPKFLEYTNIGVADSEEGEFKIGVEYSSRKLVIIAIRSYIISRGVDYNVYESKPQTFYAKCKTYGRWRHTCTVGTISQDHFKLDSNTVVEAIRPLVETNPSMKVQLYHQLPKDLFDKAEVDSQSFWWSERILPSFAIVVLDNGSEDVWLNCANKNMTLSQTVSRYNTAHSRVLIHASECSSIAS</sequence>
<name>A0A445ECQ0_ARAHY</name>
<evidence type="ECO:0000313" key="2">
    <source>
        <dbReference type="Proteomes" id="UP000289738"/>
    </source>
</evidence>
<gene>
    <name evidence="1" type="ORF">Ahy_A02g007542</name>
</gene>
<proteinExistence type="predicted"/>